<evidence type="ECO:0000313" key="9">
    <source>
        <dbReference type="EMBL" id="PAV25000.1"/>
    </source>
</evidence>
<dbReference type="GO" id="GO:0005886">
    <property type="term" value="C:plasma membrane"/>
    <property type="evidence" value="ECO:0007669"/>
    <property type="project" value="TreeGrafter"/>
</dbReference>
<dbReference type="Proteomes" id="UP000218332">
    <property type="component" value="Unassembled WGS sequence"/>
</dbReference>
<feature type="transmembrane region" description="Helical" evidence="7">
    <location>
        <begin position="139"/>
        <end position="160"/>
    </location>
</feature>
<dbReference type="Pfam" id="PF03600">
    <property type="entry name" value="CitMHS"/>
    <property type="match status" value="1"/>
</dbReference>
<dbReference type="Gene3D" id="3.30.70.1450">
    <property type="entry name" value="Regulator of K+ conductance, C-terminal domain"/>
    <property type="match status" value="2"/>
</dbReference>
<dbReference type="PROSITE" id="PS51202">
    <property type="entry name" value="RCK_C"/>
    <property type="match status" value="2"/>
</dbReference>
<organism evidence="9 10">
    <name type="scientific">Tamilnaduibacter salinus</name>
    <dbReference type="NCBI Taxonomy" id="1484056"/>
    <lineage>
        <taxon>Bacteria</taxon>
        <taxon>Pseudomonadati</taxon>
        <taxon>Pseudomonadota</taxon>
        <taxon>Gammaproteobacteria</taxon>
        <taxon>Pseudomonadales</taxon>
        <taxon>Marinobacteraceae</taxon>
        <taxon>Tamilnaduibacter</taxon>
    </lineage>
</organism>
<reference evidence="9 10" key="1">
    <citation type="submission" date="2017-07" db="EMBL/GenBank/DDBJ databases">
        <title>Tamlnaduibacter salinus (Mi-7) genome sequencing.</title>
        <authorList>
            <person name="Verma A."/>
            <person name="Krishnamurthi S."/>
        </authorList>
    </citation>
    <scope>NUCLEOTIDE SEQUENCE [LARGE SCALE GENOMIC DNA]</scope>
    <source>
        <strain evidence="9 10">Mi-7</strain>
    </source>
</reference>
<dbReference type="PROSITE" id="PS01271">
    <property type="entry name" value="NA_SULFATE"/>
    <property type="match status" value="1"/>
</dbReference>
<feature type="transmembrane region" description="Helical" evidence="7">
    <location>
        <begin position="566"/>
        <end position="586"/>
    </location>
</feature>
<feature type="transmembrane region" description="Helical" evidence="7">
    <location>
        <begin position="471"/>
        <end position="494"/>
    </location>
</feature>
<evidence type="ECO:0000256" key="2">
    <source>
        <dbReference type="ARBA" id="ARBA00022448"/>
    </source>
</evidence>
<feature type="transmembrane region" description="Helical" evidence="7">
    <location>
        <begin position="97"/>
        <end position="118"/>
    </location>
</feature>
<dbReference type="InterPro" id="IPR004680">
    <property type="entry name" value="Cit_transptr-like_dom"/>
</dbReference>
<evidence type="ECO:0000256" key="1">
    <source>
        <dbReference type="ARBA" id="ARBA00004141"/>
    </source>
</evidence>
<keyword evidence="2" id="KW-0813">Transport</keyword>
<evidence type="ECO:0000313" key="10">
    <source>
        <dbReference type="Proteomes" id="UP000218332"/>
    </source>
</evidence>
<keyword evidence="3 7" id="KW-0812">Transmembrane</keyword>
<feature type="transmembrane region" description="Helical" evidence="7">
    <location>
        <begin position="525"/>
        <end position="546"/>
    </location>
</feature>
<keyword evidence="6 7" id="KW-0472">Membrane</keyword>
<evidence type="ECO:0000256" key="6">
    <source>
        <dbReference type="ARBA" id="ARBA00023136"/>
    </source>
</evidence>
<dbReference type="InterPro" id="IPR031312">
    <property type="entry name" value="Na/sul_symport_CS"/>
</dbReference>
<dbReference type="EMBL" id="NMPM01000085">
    <property type="protein sequence ID" value="PAV25000.1"/>
    <property type="molecule type" value="Genomic_DNA"/>
</dbReference>
<keyword evidence="5 7" id="KW-1133">Transmembrane helix</keyword>
<dbReference type="InterPro" id="IPR036721">
    <property type="entry name" value="RCK_C_sf"/>
</dbReference>
<feature type="domain" description="RCK C-terminal" evidence="8">
    <location>
        <begin position="296"/>
        <end position="380"/>
    </location>
</feature>
<keyword evidence="4" id="KW-0677">Repeat</keyword>
<protein>
    <submittedName>
        <fullName evidence="9">SLC13 family permease</fullName>
    </submittedName>
</protein>
<gene>
    <name evidence="9" type="ORF">CF392_13345</name>
</gene>
<dbReference type="AlphaFoldDB" id="A0A2A2I1N5"/>
<dbReference type="PANTHER" id="PTHR43652">
    <property type="entry name" value="BASIC AMINO ACID ANTIPORTER YFCC-RELATED"/>
    <property type="match status" value="1"/>
</dbReference>
<proteinExistence type="predicted"/>
<feature type="domain" description="RCK C-terminal" evidence="8">
    <location>
        <begin position="205"/>
        <end position="289"/>
    </location>
</feature>
<dbReference type="SUPFAM" id="SSF116726">
    <property type="entry name" value="TrkA C-terminal domain-like"/>
    <property type="match status" value="2"/>
</dbReference>
<evidence type="ECO:0000256" key="5">
    <source>
        <dbReference type="ARBA" id="ARBA00022989"/>
    </source>
</evidence>
<evidence type="ECO:0000256" key="3">
    <source>
        <dbReference type="ARBA" id="ARBA00022692"/>
    </source>
</evidence>
<dbReference type="InterPro" id="IPR006037">
    <property type="entry name" value="RCK_C"/>
</dbReference>
<dbReference type="InterPro" id="IPR051679">
    <property type="entry name" value="DASS-Related_Transporters"/>
</dbReference>
<feature type="transmembrane region" description="Helical" evidence="7">
    <location>
        <begin position="12"/>
        <end position="40"/>
    </location>
</feature>
<dbReference type="RefSeq" id="WP_095611950.1">
    <property type="nucleotide sequence ID" value="NZ_NMPM01000085.1"/>
</dbReference>
<dbReference type="Pfam" id="PF02080">
    <property type="entry name" value="TrkA_C"/>
    <property type="match status" value="2"/>
</dbReference>
<dbReference type="GO" id="GO:0006813">
    <property type="term" value="P:potassium ion transport"/>
    <property type="evidence" value="ECO:0007669"/>
    <property type="project" value="InterPro"/>
</dbReference>
<feature type="transmembrane region" description="Helical" evidence="7">
    <location>
        <begin position="401"/>
        <end position="431"/>
    </location>
</feature>
<dbReference type="GO" id="GO:0008324">
    <property type="term" value="F:monoatomic cation transmembrane transporter activity"/>
    <property type="evidence" value="ECO:0007669"/>
    <property type="project" value="InterPro"/>
</dbReference>
<dbReference type="PANTHER" id="PTHR43652:SF2">
    <property type="entry name" value="BASIC AMINO ACID ANTIPORTER YFCC-RELATED"/>
    <property type="match status" value="1"/>
</dbReference>
<feature type="transmembrane region" description="Helical" evidence="7">
    <location>
        <begin position="180"/>
        <end position="200"/>
    </location>
</feature>
<evidence type="ECO:0000256" key="4">
    <source>
        <dbReference type="ARBA" id="ARBA00022737"/>
    </source>
</evidence>
<accession>A0A2A2I1N5</accession>
<sequence>MSPDAHLTLLTIGAVFAALIFTRVSADLVLAAAMAVLLVLGVLTPEQALVGFSNPGVLTVAVLYVIAAGLKQTGAVRWLADQLLGVPRSARGAQFRLIAPTAGLSAFMNNTAVVAMFIPAVQEWSRRLGLSASRLLMPLSYFAILGGTCTLIGTSTNLVVDGLIQSTSGDALGLFELAWVGVPLILVGSLVFLLIAHRFLPERGGLMQQMESAREYSVDMRVPEASFLAGKTIVEAGLRNLAYGYLMEIERGGRLMSAVGPETVLEAGDLLRFIGEPRCADEVRSIRGLAPANGGSEKLALESHRRCLIEVVLGPDFPGLGKNVRDARFRSNYGAAILAISRRGERLKGKIGDIRLQVGDTLLLEGSPDFVDQYRFRRDFLLVSLLNDAGRIDHRKAPLSALILVGMVLLNVFGLLSVFESALVAAGAMLATRCVTSTQARRAIDYQVLTVIAASFALGQAMQVSGAADSIAGLILGGASLHPWVALALVYLMTAIMTELITNNAAAVLMFPIAVALANQLDVSFMPYAITVMFAASASFLSPIGYQTNLMVMGPGGYHFTDYLRTGLPMTLAVGSTVVGLVPLIWGF</sequence>
<feature type="transmembrane region" description="Helical" evidence="7">
    <location>
        <begin position="500"/>
        <end position="518"/>
    </location>
</feature>
<comment type="caution">
    <text evidence="9">The sequence shown here is derived from an EMBL/GenBank/DDBJ whole genome shotgun (WGS) entry which is preliminary data.</text>
</comment>
<evidence type="ECO:0000256" key="7">
    <source>
        <dbReference type="SAM" id="Phobius"/>
    </source>
</evidence>
<name>A0A2A2I1N5_9GAMM</name>
<feature type="transmembrane region" description="Helical" evidence="7">
    <location>
        <begin position="52"/>
        <end position="70"/>
    </location>
</feature>
<comment type="subcellular location">
    <subcellularLocation>
        <location evidence="1">Membrane</location>
        <topology evidence="1">Multi-pass membrane protein</topology>
    </subcellularLocation>
</comment>
<evidence type="ECO:0000259" key="8">
    <source>
        <dbReference type="PROSITE" id="PS51202"/>
    </source>
</evidence>
<keyword evidence="10" id="KW-1185">Reference proteome</keyword>